<keyword evidence="5" id="KW-1185">Reference proteome</keyword>
<protein>
    <recommendedName>
        <fullName evidence="6">DUF445 domain-containing protein</fullName>
    </recommendedName>
</protein>
<reference evidence="4" key="1">
    <citation type="submission" date="2014-11" db="EMBL/GenBank/DDBJ databases">
        <authorList>
            <person name="Hornung B.V."/>
        </authorList>
    </citation>
    <scope>NUCLEOTIDE SEQUENCE</scope>
    <source>
        <strain evidence="4">INE</strain>
    </source>
</reference>
<dbReference type="EMBL" id="CDGJ01000032">
    <property type="protein sequence ID" value="CEJ06596.1"/>
    <property type="molecule type" value="Genomic_DNA"/>
</dbReference>
<feature type="compositionally biased region" description="Pro residues" evidence="1">
    <location>
        <begin position="310"/>
        <end position="319"/>
    </location>
</feature>
<dbReference type="EMBL" id="LR746496">
    <property type="protein sequence ID" value="CAA7600462.1"/>
    <property type="molecule type" value="Genomic_DNA"/>
</dbReference>
<dbReference type="InterPro" id="IPR007383">
    <property type="entry name" value="DUF445"/>
</dbReference>
<dbReference type="AlphaFoldDB" id="A0A8S0WEV0"/>
<name>A0A8S0WEV0_9FIRM</name>
<feature type="transmembrane region" description="Helical" evidence="2">
    <location>
        <begin position="442"/>
        <end position="462"/>
    </location>
</feature>
<dbReference type="Pfam" id="PF04286">
    <property type="entry name" value="DUF445"/>
    <property type="match status" value="2"/>
</dbReference>
<evidence type="ECO:0008006" key="6">
    <source>
        <dbReference type="Google" id="ProtNLM"/>
    </source>
</evidence>
<evidence type="ECO:0000256" key="1">
    <source>
        <dbReference type="SAM" id="MobiDB-lite"/>
    </source>
</evidence>
<feature type="region of interest" description="Disordered" evidence="1">
    <location>
        <begin position="308"/>
        <end position="350"/>
    </location>
</feature>
<dbReference type="PANTHER" id="PTHR38442:SF1">
    <property type="entry name" value="INNER MEMBRANE PROTEIN"/>
    <property type="match status" value="1"/>
</dbReference>
<keyword evidence="2" id="KW-0812">Transmembrane</keyword>
<dbReference type="Proteomes" id="UP000836597">
    <property type="component" value="Chromosome"/>
</dbReference>
<sequence>MNKMNYRHKANVTLAVVFSLFVLSTVFKLNEPGLFSLRLLNFVLEAALVGGIADWFAVTALFQRPLGWPFHTALIPRNRDKVILSVSQMVENDLLSLELIQEKLAQVSFTDGLRAWVEQNGGVAALTRLFFNYLDERKDKIPAQSAPFIAAKIKQEIGSASLDQGLHRLRRIFPTGAGLDYALDQLHGIVNGPPVRESLYRLLLAQKEARETDSPFNRYLLGFIQKIDGLNLREAATVLQKQLGLALRELQNPSHPLRQRILELLATEADDQPLDQTLEQWKTEVLLQLPWEDTLCRFLTTVLSQVMGPPKAPTAPPAAPETSASTVAEDPAPRPNPIHTAENPARSITEGKVMPENDSLLFTWLSEGANRLWQDFLKDQSLQNRLNAYIRSALGRLAAAEHRLIGSIARNTLESLSETDLNSFIEGKAGDDLQWIRINGSLVGGFAGLFLFFFLDLIYQPWLLPLFHRLFLLLNH</sequence>
<proteinExistence type="predicted"/>
<evidence type="ECO:0000256" key="2">
    <source>
        <dbReference type="SAM" id="Phobius"/>
    </source>
</evidence>
<dbReference type="Proteomes" id="UP001071230">
    <property type="component" value="Unassembled WGS sequence"/>
</dbReference>
<feature type="compositionally biased region" description="Low complexity" evidence="1">
    <location>
        <begin position="320"/>
        <end position="329"/>
    </location>
</feature>
<keyword evidence="2" id="KW-1133">Transmembrane helix</keyword>
<dbReference type="GO" id="GO:0005886">
    <property type="term" value="C:plasma membrane"/>
    <property type="evidence" value="ECO:0007669"/>
    <property type="project" value="TreeGrafter"/>
</dbReference>
<organism evidence="3">
    <name type="scientific">Acididesulfobacillus acetoxydans</name>
    <dbReference type="NCBI Taxonomy" id="1561005"/>
    <lineage>
        <taxon>Bacteria</taxon>
        <taxon>Bacillati</taxon>
        <taxon>Bacillota</taxon>
        <taxon>Clostridia</taxon>
        <taxon>Eubacteriales</taxon>
        <taxon>Peptococcaceae</taxon>
        <taxon>Acididesulfobacillus</taxon>
    </lineage>
</organism>
<accession>A0A8S0WEV0</accession>
<feature type="transmembrane region" description="Helical" evidence="2">
    <location>
        <begin position="38"/>
        <end position="62"/>
    </location>
</feature>
<keyword evidence="2" id="KW-0472">Membrane</keyword>
<evidence type="ECO:0000313" key="3">
    <source>
        <dbReference type="EMBL" id="CAA7600462.1"/>
    </source>
</evidence>
<dbReference type="KEGG" id="aacx:DEACI_1115"/>
<evidence type="ECO:0000313" key="4">
    <source>
        <dbReference type="EMBL" id="CEJ06596.1"/>
    </source>
</evidence>
<reference evidence="3" key="2">
    <citation type="submission" date="2020-01" db="EMBL/GenBank/DDBJ databases">
        <authorList>
            <person name="Hornung B."/>
        </authorList>
    </citation>
    <scope>NUCLEOTIDE SEQUENCE</scope>
    <source>
        <strain evidence="3">PacBioINE</strain>
    </source>
</reference>
<gene>
    <name evidence="4" type="ORF">DEACI_1045</name>
    <name evidence="3" type="ORF">DEACI_1115</name>
</gene>
<evidence type="ECO:0000313" key="5">
    <source>
        <dbReference type="Proteomes" id="UP001071230"/>
    </source>
</evidence>
<dbReference type="PANTHER" id="PTHR38442">
    <property type="entry name" value="INNER MEMBRANE PROTEIN-RELATED"/>
    <property type="match status" value="1"/>
</dbReference>